<evidence type="ECO:0000313" key="5">
    <source>
        <dbReference type="EMBL" id="VDM22565.1"/>
    </source>
</evidence>
<keyword evidence="2" id="KW-0547">Nucleotide-binding</keyword>
<evidence type="ECO:0000313" key="7">
    <source>
        <dbReference type="WBParaSite" id="TTAC_0000342001-mRNA-1"/>
    </source>
</evidence>
<dbReference type="PANTHER" id="PTHR18934:SF221">
    <property type="entry name" value="ATP-DEPENDENT RNA HELICASE DHX34-RELATED"/>
    <property type="match status" value="1"/>
</dbReference>
<keyword evidence="2" id="KW-0067">ATP-binding</keyword>
<dbReference type="OrthoDB" id="10253254at2759"/>
<gene>
    <name evidence="5" type="ORF">TTAC_LOCUS3406</name>
</gene>
<evidence type="ECO:0000256" key="2">
    <source>
        <dbReference type="ARBA" id="ARBA00022806"/>
    </source>
</evidence>
<evidence type="ECO:0000256" key="1">
    <source>
        <dbReference type="ARBA" id="ARBA00022801"/>
    </source>
</evidence>
<evidence type="ECO:0000259" key="4">
    <source>
        <dbReference type="SMART" id="SM00847"/>
    </source>
</evidence>
<dbReference type="Gene3D" id="1.20.120.1080">
    <property type="match status" value="1"/>
</dbReference>
<keyword evidence="2" id="KW-0347">Helicase</keyword>
<feature type="domain" description="Helicase-associated" evidence="4">
    <location>
        <begin position="35"/>
        <end position="117"/>
    </location>
</feature>
<reference evidence="5 6" key="2">
    <citation type="submission" date="2018-11" db="EMBL/GenBank/DDBJ databases">
        <authorList>
            <consortium name="Pathogen Informatics"/>
        </authorList>
    </citation>
    <scope>NUCLEOTIDE SEQUENCE [LARGE SCALE GENOMIC DNA]</scope>
</reference>
<reference evidence="7" key="1">
    <citation type="submission" date="2017-02" db="UniProtKB">
        <authorList>
            <consortium name="WormBaseParasite"/>
        </authorList>
    </citation>
    <scope>IDENTIFICATION</scope>
</reference>
<dbReference type="AlphaFoldDB" id="A0A0R3WRN0"/>
<dbReference type="GO" id="GO:0016787">
    <property type="term" value="F:hydrolase activity"/>
    <property type="evidence" value="ECO:0007669"/>
    <property type="project" value="UniProtKB-KW"/>
</dbReference>
<dbReference type="WBParaSite" id="TTAC_0000342001-mRNA-1">
    <property type="protein sequence ID" value="TTAC_0000342001-mRNA-1"/>
    <property type="gene ID" value="TTAC_0000342001"/>
</dbReference>
<organism evidence="7">
    <name type="scientific">Hydatigena taeniaeformis</name>
    <name type="common">Feline tapeworm</name>
    <name type="synonym">Taenia taeniaeformis</name>
    <dbReference type="NCBI Taxonomy" id="6205"/>
    <lineage>
        <taxon>Eukaryota</taxon>
        <taxon>Metazoa</taxon>
        <taxon>Spiralia</taxon>
        <taxon>Lophotrochozoa</taxon>
        <taxon>Platyhelminthes</taxon>
        <taxon>Cestoda</taxon>
        <taxon>Eucestoda</taxon>
        <taxon>Cyclophyllidea</taxon>
        <taxon>Taeniidae</taxon>
        <taxon>Hydatigera</taxon>
    </lineage>
</organism>
<dbReference type="GO" id="GO:0004386">
    <property type="term" value="F:helicase activity"/>
    <property type="evidence" value="ECO:0007669"/>
    <property type="project" value="UniProtKB-KW"/>
</dbReference>
<sequence length="360" mass="39946">MRITARQAFSTNLTVNYFIKQSHGAAVRWTEGTVNGVERIVISPLGRLLAELPVELSIGRVLVMASLFRLVEPVLTLATGMAVQSPVGAARSGESRLRQAEALRPFENDHGTPFMIADLFDEWLQIKSRSAARVGLLRRDNLEETVEDQQNTSAQRWARRLGLEEQRLYEMVRLRGQFLQLLKDAGLYVTDDKNGDKTATGSNHRRLLQQARHREHLKGKRRRMLTLQDNDDAESGDDSGENAEGEGSTSSITASSISRLHSWLRGRKDGRRIGDLGASLEGTSLSVRDLELILCHDLEGLSRWADHHRRRTHGDLLLLKVVLAAGLYPQIAVPDPANAYRVANRGGAAGPGAEMVFHTP</sequence>
<evidence type="ECO:0000313" key="6">
    <source>
        <dbReference type="Proteomes" id="UP000274429"/>
    </source>
</evidence>
<dbReference type="InterPro" id="IPR007502">
    <property type="entry name" value="Helicase-assoc_dom"/>
</dbReference>
<feature type="compositionally biased region" description="Acidic residues" evidence="3">
    <location>
        <begin position="229"/>
        <end position="244"/>
    </location>
</feature>
<accession>A0A0R3WRN0</accession>
<dbReference type="GO" id="GO:0003723">
    <property type="term" value="F:RNA binding"/>
    <property type="evidence" value="ECO:0007669"/>
    <property type="project" value="TreeGrafter"/>
</dbReference>
<keyword evidence="6" id="KW-1185">Reference proteome</keyword>
<dbReference type="PANTHER" id="PTHR18934">
    <property type="entry name" value="ATP-DEPENDENT RNA HELICASE"/>
    <property type="match status" value="1"/>
</dbReference>
<keyword evidence="1" id="KW-0378">Hydrolase</keyword>
<dbReference type="SMART" id="SM00847">
    <property type="entry name" value="HA2"/>
    <property type="match status" value="1"/>
</dbReference>
<name>A0A0R3WRN0_HYDTA</name>
<dbReference type="EMBL" id="UYWX01002384">
    <property type="protein sequence ID" value="VDM22565.1"/>
    <property type="molecule type" value="Genomic_DNA"/>
</dbReference>
<dbReference type="STRING" id="6205.A0A0R3WRN0"/>
<feature type="region of interest" description="Disordered" evidence="3">
    <location>
        <begin position="217"/>
        <end position="254"/>
    </location>
</feature>
<protein>
    <submittedName>
        <fullName evidence="7">HA2 domain-containing protein</fullName>
    </submittedName>
</protein>
<dbReference type="Proteomes" id="UP000274429">
    <property type="component" value="Unassembled WGS sequence"/>
</dbReference>
<evidence type="ECO:0000256" key="3">
    <source>
        <dbReference type="SAM" id="MobiDB-lite"/>
    </source>
</evidence>
<proteinExistence type="predicted"/>